<feature type="region of interest" description="Disordered" evidence="1">
    <location>
        <begin position="1"/>
        <end position="27"/>
    </location>
</feature>
<sequence length="62" mass="6902">SIVTYCEREPQEEDRPLGAQGARAHPRVPGWMVPTGCGVARVCWTVLENEPPLTETDREPGR</sequence>
<comment type="caution">
    <text evidence="2">The sequence shown here is derived from an EMBL/GenBank/DDBJ whole genome shotgun (WGS) entry which is preliminary data.</text>
</comment>
<evidence type="ECO:0000313" key="2">
    <source>
        <dbReference type="EMBL" id="KAJ1204440.1"/>
    </source>
</evidence>
<proteinExistence type="predicted"/>
<feature type="non-terminal residue" evidence="2">
    <location>
        <position position="1"/>
    </location>
</feature>
<keyword evidence="3" id="KW-1185">Reference proteome</keyword>
<protein>
    <submittedName>
        <fullName evidence="2">Uncharacterized protein</fullName>
    </submittedName>
</protein>
<evidence type="ECO:0000313" key="3">
    <source>
        <dbReference type="Proteomes" id="UP001066276"/>
    </source>
</evidence>
<feature type="compositionally biased region" description="Basic and acidic residues" evidence="1">
    <location>
        <begin position="1"/>
        <end position="16"/>
    </location>
</feature>
<accession>A0AAV7VRW9</accession>
<feature type="non-terminal residue" evidence="2">
    <location>
        <position position="62"/>
    </location>
</feature>
<evidence type="ECO:0000256" key="1">
    <source>
        <dbReference type="SAM" id="MobiDB-lite"/>
    </source>
</evidence>
<gene>
    <name evidence="2" type="ORF">NDU88_008218</name>
</gene>
<organism evidence="2 3">
    <name type="scientific">Pleurodeles waltl</name>
    <name type="common">Iberian ribbed newt</name>
    <dbReference type="NCBI Taxonomy" id="8319"/>
    <lineage>
        <taxon>Eukaryota</taxon>
        <taxon>Metazoa</taxon>
        <taxon>Chordata</taxon>
        <taxon>Craniata</taxon>
        <taxon>Vertebrata</taxon>
        <taxon>Euteleostomi</taxon>
        <taxon>Amphibia</taxon>
        <taxon>Batrachia</taxon>
        <taxon>Caudata</taxon>
        <taxon>Salamandroidea</taxon>
        <taxon>Salamandridae</taxon>
        <taxon>Pleurodelinae</taxon>
        <taxon>Pleurodeles</taxon>
    </lineage>
</organism>
<dbReference type="Proteomes" id="UP001066276">
    <property type="component" value="Chromosome 2_1"/>
</dbReference>
<reference evidence="2" key="1">
    <citation type="journal article" date="2022" name="bioRxiv">
        <title>Sequencing and chromosome-scale assembly of the giantPleurodeles waltlgenome.</title>
        <authorList>
            <person name="Brown T."/>
            <person name="Elewa A."/>
            <person name="Iarovenko S."/>
            <person name="Subramanian E."/>
            <person name="Araus A.J."/>
            <person name="Petzold A."/>
            <person name="Susuki M."/>
            <person name="Suzuki K.-i.T."/>
            <person name="Hayashi T."/>
            <person name="Toyoda A."/>
            <person name="Oliveira C."/>
            <person name="Osipova E."/>
            <person name="Leigh N.D."/>
            <person name="Simon A."/>
            <person name="Yun M.H."/>
        </authorList>
    </citation>
    <scope>NUCLEOTIDE SEQUENCE</scope>
    <source>
        <strain evidence="2">20211129_DDA</strain>
        <tissue evidence="2">Liver</tissue>
    </source>
</reference>
<name>A0AAV7VRW9_PLEWA</name>
<dbReference type="EMBL" id="JANPWB010000003">
    <property type="protein sequence ID" value="KAJ1204440.1"/>
    <property type="molecule type" value="Genomic_DNA"/>
</dbReference>
<dbReference type="AlphaFoldDB" id="A0AAV7VRW9"/>